<dbReference type="GO" id="GO:0010468">
    <property type="term" value="P:regulation of gene expression"/>
    <property type="evidence" value="ECO:0007669"/>
    <property type="project" value="TreeGrafter"/>
</dbReference>
<feature type="domain" description="C2H2-type" evidence="11">
    <location>
        <begin position="81"/>
        <end position="108"/>
    </location>
</feature>
<evidence type="ECO:0000256" key="1">
    <source>
        <dbReference type="ARBA" id="ARBA00004123"/>
    </source>
</evidence>
<evidence type="ECO:0000313" key="12">
    <source>
        <dbReference type="EMBL" id="KAJ9589376.1"/>
    </source>
</evidence>
<keyword evidence="2" id="KW-0479">Metal-binding</keyword>
<evidence type="ECO:0000256" key="7">
    <source>
        <dbReference type="ARBA" id="ARBA00023125"/>
    </source>
</evidence>
<keyword evidence="5" id="KW-0862">Zinc</keyword>
<keyword evidence="3" id="KW-0677">Repeat</keyword>
<dbReference type="PANTHER" id="PTHR16515:SF49">
    <property type="entry name" value="GASTRULA ZINC FINGER PROTEIN XLCGF49.1-LIKE-RELATED"/>
    <property type="match status" value="1"/>
</dbReference>
<reference evidence="12" key="2">
    <citation type="submission" date="2023-05" db="EMBL/GenBank/DDBJ databases">
        <authorList>
            <person name="Fouks B."/>
        </authorList>
    </citation>
    <scope>NUCLEOTIDE SEQUENCE</scope>
    <source>
        <strain evidence="12">Stay&amp;Tobe</strain>
        <tissue evidence="12">Testes</tissue>
    </source>
</reference>
<accession>A0AAD8EGL2</accession>
<dbReference type="GO" id="GO:0005634">
    <property type="term" value="C:nucleus"/>
    <property type="evidence" value="ECO:0007669"/>
    <property type="project" value="UniProtKB-SubCell"/>
</dbReference>
<feature type="domain" description="C2H2-type" evidence="11">
    <location>
        <begin position="137"/>
        <end position="164"/>
    </location>
</feature>
<gene>
    <name evidence="12" type="ORF">L9F63_017428</name>
</gene>
<dbReference type="Pfam" id="PF00096">
    <property type="entry name" value="zf-C2H2"/>
    <property type="match status" value="2"/>
</dbReference>
<evidence type="ECO:0000259" key="11">
    <source>
        <dbReference type="PROSITE" id="PS50157"/>
    </source>
</evidence>
<keyword evidence="8" id="KW-0804">Transcription</keyword>
<dbReference type="SMART" id="SM00355">
    <property type="entry name" value="ZnF_C2H2"/>
    <property type="match status" value="3"/>
</dbReference>
<reference evidence="12" key="1">
    <citation type="journal article" date="2023" name="IScience">
        <title>Live-bearing cockroach genome reveals convergent evolutionary mechanisms linked to viviparity in insects and beyond.</title>
        <authorList>
            <person name="Fouks B."/>
            <person name="Harrison M.C."/>
            <person name="Mikhailova A.A."/>
            <person name="Marchal E."/>
            <person name="English S."/>
            <person name="Carruthers M."/>
            <person name="Jennings E.C."/>
            <person name="Chiamaka E.L."/>
            <person name="Frigard R.A."/>
            <person name="Pippel M."/>
            <person name="Attardo G.M."/>
            <person name="Benoit J.B."/>
            <person name="Bornberg-Bauer E."/>
            <person name="Tobe S.S."/>
        </authorList>
    </citation>
    <scope>NUCLEOTIDE SEQUENCE</scope>
    <source>
        <strain evidence="12">Stay&amp;Tobe</strain>
    </source>
</reference>
<dbReference type="PANTHER" id="PTHR16515">
    <property type="entry name" value="PR DOMAIN ZINC FINGER PROTEIN"/>
    <property type="match status" value="1"/>
</dbReference>
<keyword evidence="4 10" id="KW-0863">Zinc-finger</keyword>
<dbReference type="InterPro" id="IPR013087">
    <property type="entry name" value="Znf_C2H2_type"/>
</dbReference>
<keyword evidence="6" id="KW-0805">Transcription regulation</keyword>
<evidence type="ECO:0000256" key="6">
    <source>
        <dbReference type="ARBA" id="ARBA00023015"/>
    </source>
</evidence>
<dbReference type="GO" id="GO:0008270">
    <property type="term" value="F:zinc ion binding"/>
    <property type="evidence" value="ECO:0007669"/>
    <property type="project" value="UniProtKB-KW"/>
</dbReference>
<evidence type="ECO:0000256" key="9">
    <source>
        <dbReference type="ARBA" id="ARBA00023242"/>
    </source>
</evidence>
<dbReference type="SUPFAM" id="SSF57667">
    <property type="entry name" value="beta-beta-alpha zinc fingers"/>
    <property type="match status" value="2"/>
</dbReference>
<name>A0AAD8EGL2_DIPPU</name>
<dbReference type="PROSITE" id="PS00028">
    <property type="entry name" value="ZINC_FINGER_C2H2_1"/>
    <property type="match status" value="3"/>
</dbReference>
<evidence type="ECO:0000313" key="13">
    <source>
        <dbReference type="Proteomes" id="UP001233999"/>
    </source>
</evidence>
<comment type="caution">
    <text evidence="12">The sequence shown here is derived from an EMBL/GenBank/DDBJ whole genome shotgun (WGS) entry which is preliminary data.</text>
</comment>
<dbReference type="InterPro" id="IPR050331">
    <property type="entry name" value="Zinc_finger"/>
</dbReference>
<keyword evidence="13" id="KW-1185">Reference proteome</keyword>
<dbReference type="InterPro" id="IPR036236">
    <property type="entry name" value="Znf_C2H2_sf"/>
</dbReference>
<dbReference type="GO" id="GO:0003677">
    <property type="term" value="F:DNA binding"/>
    <property type="evidence" value="ECO:0007669"/>
    <property type="project" value="UniProtKB-KW"/>
</dbReference>
<evidence type="ECO:0000256" key="5">
    <source>
        <dbReference type="ARBA" id="ARBA00022833"/>
    </source>
</evidence>
<evidence type="ECO:0000256" key="3">
    <source>
        <dbReference type="ARBA" id="ARBA00022737"/>
    </source>
</evidence>
<dbReference type="PROSITE" id="PS50157">
    <property type="entry name" value="ZINC_FINGER_C2H2_2"/>
    <property type="match status" value="3"/>
</dbReference>
<protein>
    <recommendedName>
        <fullName evidence="11">C2H2-type domain-containing protein</fullName>
    </recommendedName>
</protein>
<dbReference type="FunFam" id="3.30.160.60:FF:000267">
    <property type="entry name" value="Zinc finger and BTB domain-containing 49"/>
    <property type="match status" value="1"/>
</dbReference>
<dbReference type="EMBL" id="JASPKZ010004946">
    <property type="protein sequence ID" value="KAJ9589376.1"/>
    <property type="molecule type" value="Genomic_DNA"/>
</dbReference>
<sequence length="167" mass="19186">MDVFDVHDWEIESWSQSINERELLDFSSFFLATNENEAIPKPEVKKEAEESTDDRGLFILDLDKGSLHCEAASGSTTSKQHRCQQCGKCFSQPGVLKTHSLIHKGVRPYACTICNKRFLFTWHLRRHSLTHSGVKPYSCELCGKQFNQSSNLKRHFPTHSKQKNKSE</sequence>
<evidence type="ECO:0000256" key="10">
    <source>
        <dbReference type="PROSITE-ProRule" id="PRU00042"/>
    </source>
</evidence>
<keyword evidence="9" id="KW-0539">Nucleus</keyword>
<evidence type="ECO:0000256" key="8">
    <source>
        <dbReference type="ARBA" id="ARBA00023163"/>
    </source>
</evidence>
<dbReference type="FunFam" id="3.30.160.60:FF:000145">
    <property type="entry name" value="Zinc finger protein 574"/>
    <property type="match status" value="1"/>
</dbReference>
<dbReference type="Proteomes" id="UP001233999">
    <property type="component" value="Unassembled WGS sequence"/>
</dbReference>
<keyword evidence="7" id="KW-0238">DNA-binding</keyword>
<feature type="domain" description="C2H2-type" evidence="11">
    <location>
        <begin position="109"/>
        <end position="136"/>
    </location>
</feature>
<organism evidence="12 13">
    <name type="scientific">Diploptera punctata</name>
    <name type="common">Pacific beetle cockroach</name>
    <dbReference type="NCBI Taxonomy" id="6984"/>
    <lineage>
        <taxon>Eukaryota</taxon>
        <taxon>Metazoa</taxon>
        <taxon>Ecdysozoa</taxon>
        <taxon>Arthropoda</taxon>
        <taxon>Hexapoda</taxon>
        <taxon>Insecta</taxon>
        <taxon>Pterygota</taxon>
        <taxon>Neoptera</taxon>
        <taxon>Polyneoptera</taxon>
        <taxon>Dictyoptera</taxon>
        <taxon>Blattodea</taxon>
        <taxon>Blaberoidea</taxon>
        <taxon>Blaberidae</taxon>
        <taxon>Diplopterinae</taxon>
        <taxon>Diploptera</taxon>
    </lineage>
</organism>
<evidence type="ECO:0000256" key="2">
    <source>
        <dbReference type="ARBA" id="ARBA00022723"/>
    </source>
</evidence>
<proteinExistence type="predicted"/>
<dbReference type="AlphaFoldDB" id="A0AAD8EGL2"/>
<evidence type="ECO:0000256" key="4">
    <source>
        <dbReference type="ARBA" id="ARBA00022771"/>
    </source>
</evidence>
<comment type="subcellular location">
    <subcellularLocation>
        <location evidence="1">Nucleus</location>
    </subcellularLocation>
</comment>
<dbReference type="FunFam" id="3.30.160.60:FF:000425">
    <property type="entry name" value="PLAG1 like zinc finger 1"/>
    <property type="match status" value="1"/>
</dbReference>
<dbReference type="Gene3D" id="3.30.160.60">
    <property type="entry name" value="Classic Zinc Finger"/>
    <property type="match status" value="3"/>
</dbReference>